<organism evidence="2 3">
    <name type="scientific">Rosa chinensis</name>
    <name type="common">China rose</name>
    <dbReference type="NCBI Taxonomy" id="74649"/>
    <lineage>
        <taxon>Eukaryota</taxon>
        <taxon>Viridiplantae</taxon>
        <taxon>Streptophyta</taxon>
        <taxon>Embryophyta</taxon>
        <taxon>Tracheophyta</taxon>
        <taxon>Spermatophyta</taxon>
        <taxon>Magnoliopsida</taxon>
        <taxon>eudicotyledons</taxon>
        <taxon>Gunneridae</taxon>
        <taxon>Pentapetalae</taxon>
        <taxon>rosids</taxon>
        <taxon>fabids</taxon>
        <taxon>Rosales</taxon>
        <taxon>Rosaceae</taxon>
        <taxon>Rosoideae</taxon>
        <taxon>Rosoideae incertae sedis</taxon>
        <taxon>Rosa</taxon>
    </lineage>
</organism>
<comment type="caution">
    <text evidence="2">The sequence shown here is derived from an EMBL/GenBank/DDBJ whole genome shotgun (WGS) entry which is preliminary data.</text>
</comment>
<protein>
    <recommendedName>
        <fullName evidence="4">Transmembrane protein</fullName>
    </recommendedName>
</protein>
<name>A0A2P6QZS2_ROSCH</name>
<evidence type="ECO:0008006" key="4">
    <source>
        <dbReference type="Google" id="ProtNLM"/>
    </source>
</evidence>
<dbReference type="EMBL" id="PDCK01000042">
    <property type="protein sequence ID" value="PRQ39684.1"/>
    <property type="molecule type" value="Genomic_DNA"/>
</dbReference>
<dbReference type="Gramene" id="PRQ39684">
    <property type="protein sequence ID" value="PRQ39684"/>
    <property type="gene ID" value="RchiOBHm_Chr4g0427931"/>
</dbReference>
<accession>A0A2P6QZS2</accession>
<feature type="transmembrane region" description="Helical" evidence="1">
    <location>
        <begin position="80"/>
        <end position="102"/>
    </location>
</feature>
<evidence type="ECO:0000313" key="2">
    <source>
        <dbReference type="EMBL" id="PRQ39684.1"/>
    </source>
</evidence>
<keyword evidence="1" id="KW-1133">Transmembrane helix</keyword>
<dbReference type="PANTHER" id="PTHR33825">
    <property type="entry name" value="CHITINASE-LIKE PROTEIN"/>
    <property type="match status" value="1"/>
</dbReference>
<gene>
    <name evidence="2" type="ORF">RchiOBHm_Chr4g0427931</name>
</gene>
<keyword evidence="1" id="KW-0812">Transmembrane</keyword>
<dbReference type="Proteomes" id="UP000238479">
    <property type="component" value="Chromosome 4"/>
</dbReference>
<dbReference type="OMA" id="LRQWISG"/>
<dbReference type="PANTHER" id="PTHR33825:SF4">
    <property type="entry name" value="OS05G0137600 PROTEIN"/>
    <property type="match status" value="1"/>
</dbReference>
<sequence length="166" mass="17630">MSGQLVPVAVTLKPAIPFHGGRRAFSVVSRNLNTPSSSKLQLPNIPSSQTRPLLSYSSSSVTAPSVQVVKALRIRPSPELGLASLLFVLTTAFAALFSLAIFSIPTINALRKLATSVDKLSHVVSEEVPGTLLSLKLSGLEVNDLAKQLTGIRKMVSAARWGKNSK</sequence>
<evidence type="ECO:0000313" key="3">
    <source>
        <dbReference type="Proteomes" id="UP000238479"/>
    </source>
</evidence>
<reference evidence="2 3" key="1">
    <citation type="journal article" date="2018" name="Nat. Genet.">
        <title>The Rosa genome provides new insights in the design of modern roses.</title>
        <authorList>
            <person name="Bendahmane M."/>
        </authorList>
    </citation>
    <scope>NUCLEOTIDE SEQUENCE [LARGE SCALE GENOMIC DNA]</scope>
    <source>
        <strain evidence="3">cv. Old Blush</strain>
    </source>
</reference>
<evidence type="ECO:0000256" key="1">
    <source>
        <dbReference type="SAM" id="Phobius"/>
    </source>
</evidence>
<keyword evidence="3" id="KW-1185">Reference proteome</keyword>
<dbReference type="AlphaFoldDB" id="A0A2P6QZS2"/>
<keyword evidence="1" id="KW-0472">Membrane</keyword>
<proteinExistence type="predicted"/>